<dbReference type="CDD" id="cd00063">
    <property type="entry name" value="FN3"/>
    <property type="match status" value="2"/>
</dbReference>
<accession>A0AAP9YCY5</accession>
<feature type="region of interest" description="Disordered" evidence="3">
    <location>
        <begin position="1518"/>
        <end position="1539"/>
    </location>
</feature>
<feature type="compositionally biased region" description="Acidic residues" evidence="3">
    <location>
        <begin position="352"/>
        <end position="363"/>
    </location>
</feature>
<dbReference type="SUPFAM" id="SSF49265">
    <property type="entry name" value="Fibronectin type III"/>
    <property type="match status" value="1"/>
</dbReference>
<dbReference type="Gene3D" id="2.60.40.10">
    <property type="entry name" value="Immunoglobulins"/>
    <property type="match status" value="2"/>
</dbReference>
<keyword evidence="6" id="KW-1185">Reference proteome</keyword>
<dbReference type="PANTHER" id="PTHR46957">
    <property type="entry name" value="CYTOKINE RECEPTOR"/>
    <property type="match status" value="1"/>
</dbReference>
<evidence type="ECO:0000313" key="5">
    <source>
        <dbReference type="EMBL" id="QQC44791.1"/>
    </source>
</evidence>
<dbReference type="NCBIfam" id="NF012211">
    <property type="entry name" value="tand_rpt_95"/>
    <property type="match status" value="2"/>
</dbReference>
<dbReference type="EMBL" id="CP066065">
    <property type="protein sequence ID" value="QQC44791.1"/>
    <property type="molecule type" value="Genomic_DNA"/>
</dbReference>
<keyword evidence="2" id="KW-0624">Polysaccharide degradation</keyword>
<gene>
    <name evidence="5" type="ORF">I6H42_08800</name>
</gene>
<feature type="domain" description="Fibronectin type-III" evidence="4">
    <location>
        <begin position="1535"/>
        <end position="1622"/>
    </location>
</feature>
<dbReference type="GO" id="GO:0016798">
    <property type="term" value="F:hydrolase activity, acting on glycosyl bonds"/>
    <property type="evidence" value="ECO:0007669"/>
    <property type="project" value="UniProtKB-KW"/>
</dbReference>
<evidence type="ECO:0000256" key="1">
    <source>
        <dbReference type="ARBA" id="ARBA00023295"/>
    </source>
</evidence>
<dbReference type="SMART" id="SM00060">
    <property type="entry name" value="FN3"/>
    <property type="match status" value="2"/>
</dbReference>
<feature type="domain" description="Fibronectin type-III" evidence="4">
    <location>
        <begin position="1442"/>
        <end position="1534"/>
    </location>
</feature>
<evidence type="ECO:0000256" key="2">
    <source>
        <dbReference type="ARBA" id="ARBA00023326"/>
    </source>
</evidence>
<dbReference type="Proteomes" id="UP000595220">
    <property type="component" value="Chromosome"/>
</dbReference>
<evidence type="ECO:0000259" key="4">
    <source>
        <dbReference type="PROSITE" id="PS50853"/>
    </source>
</evidence>
<dbReference type="Gene3D" id="2.60.40.2810">
    <property type="match status" value="1"/>
</dbReference>
<dbReference type="GO" id="GO:0016020">
    <property type="term" value="C:membrane"/>
    <property type="evidence" value="ECO:0007669"/>
    <property type="project" value="UniProtKB-SubCell"/>
</dbReference>
<reference evidence="5 6" key="1">
    <citation type="submission" date="2020-12" db="EMBL/GenBank/DDBJ databases">
        <title>FDA dAtabase for Regulatory Grade micrObial Sequences (FDA-ARGOS): Supporting development and validation of Infectious Disease Dx tests.</title>
        <authorList>
            <person name="Sproer C."/>
            <person name="Gronow S."/>
            <person name="Severitt S."/>
            <person name="Schroder I."/>
            <person name="Tallon L."/>
            <person name="Sadzewicz L."/>
            <person name="Zhao X."/>
            <person name="Boylan J."/>
            <person name="Ott S."/>
            <person name="Bowen H."/>
            <person name="Vavikolanu K."/>
            <person name="Mehta A."/>
            <person name="Aluvathingal J."/>
            <person name="Nadendla S."/>
            <person name="Lowell S."/>
            <person name="Myers T."/>
            <person name="Yan Y."/>
            <person name="Sichtig H."/>
        </authorList>
    </citation>
    <scope>NUCLEOTIDE SEQUENCE [LARGE SCALE GENOMIC DNA]</scope>
    <source>
        <strain evidence="5 6">FDAARGOS_985</strain>
    </source>
</reference>
<name>A0AAP9YCY5_9ACTO</name>
<evidence type="ECO:0000313" key="6">
    <source>
        <dbReference type="Proteomes" id="UP000595220"/>
    </source>
</evidence>
<dbReference type="InterPro" id="IPR036116">
    <property type="entry name" value="FN3_sf"/>
</dbReference>
<protein>
    <submittedName>
        <fullName evidence="5">Tandem-95 repeat protein</fullName>
    </submittedName>
</protein>
<dbReference type="PROSITE" id="PS50853">
    <property type="entry name" value="FN3"/>
    <property type="match status" value="2"/>
</dbReference>
<feature type="region of interest" description="Disordered" evidence="3">
    <location>
        <begin position="352"/>
        <end position="395"/>
    </location>
</feature>
<dbReference type="InterPro" id="IPR013783">
    <property type="entry name" value="Ig-like_fold"/>
</dbReference>
<keyword evidence="1" id="KW-0378">Hydrolase</keyword>
<keyword evidence="1" id="KW-0326">Glycosidase</keyword>
<evidence type="ECO:0000256" key="3">
    <source>
        <dbReference type="SAM" id="MobiDB-lite"/>
    </source>
</evidence>
<dbReference type="PANTHER" id="PTHR46957:SF3">
    <property type="entry name" value="CYTOKINE RECEPTOR"/>
    <property type="match status" value="1"/>
</dbReference>
<dbReference type="Pfam" id="PF00041">
    <property type="entry name" value="fn3"/>
    <property type="match status" value="2"/>
</dbReference>
<sequence>MLIVGALCIAGIIYKGAEVTQVNVNDGGIWVTNKSKQMVGHLDYEARILDGALRTEATNFDVGQAAETVTVSDLSALTVSPVNVTQVALGSPTVLPPGASVMQGGDVLGVLNAADGTLWTTSAASPSSNNLSDGAALASNMGASAFVTGTDGTVYSLSASGTLTTVKHQGSIDETKTSQVSGIPEDARLTMTAVGDQVVALDTASNTLFLPGNKTLDLSAVGVESGGVLQQAGPKDNSVLLATASSLVEIPLRGGNPVITPAAEGAPSGHPAAPVRHEGCAYSAWSGSGAYIRSCDDPSANRQMIVDTLTTAQELVFRTNRKAIVLNDVAQGSVWLPDSNMVLMDNWDEVENQLEESEEEQDSPELTNEVADPEQREENTPPEAVDDDFGIRPGRSTVLPVLDNDSDLDGDVLTASPTSQPGWGSVVVARSGRALQIENVSASQTGSTSFSYEASDGQASASARVQVTIHPYGQNEAPVQLRSSTVKIGAGAQIQYQALSDWRDPDGDPIYLKDVQAPGGLNVSFIEDGTLTITEEGSAVGPKTVVLTVADDQGGEAHGELVVNVQEAGNLPPSANGDLFQAHPGETVTLDPLKNDTDPNGDPLSLAAVSGTPAGVTVTPDLDRGTIDFRAQQPGSYSFAYTVSDGLATTLGIIRVEVVAFSALPPVAENDTAVLPQGGSVLVNPLGNDYDPAGGILSVTSVDTSRAPGIQVALIERHLLRVTAHAGLSETVTFSYTVSNGQASATAEVTVIPGAPDRSDMPPILKPDRAKVRVGDIGTVSVLSNDRSPAGLNLQVESTLQYDQASPVGTPFVTGNQVRLEAGTTPGILEVIYTVIDSAGNRASSTVTFEVIPDSENNEAPRPRTLNAWTSAGQNVRIPVTLNGIDPDGDSVTLVGVDSSPTQGVATASTTWIDYTPNRGAVGTDTFTYTVEDRRGARASARVRVAISPAPSSNQNPVAVPDTVQARPDRVLTINVLSNDVDPDGDSLSLDEGGLSTATSELAPQVRSASTIQVRTPSEPGSYAVAYTVSDGRGGSAVGLATIYVSPDVALKAPVARDDYVAYTELPDDGSAVRVRVTENDEDADGSVDELTVTTGEDGVSVNGQDLLIPVSDQLRLVVYTVTDRDGLTNSAVVTVPGRNTTAPFLNNANLPIEVDAGTQRTISLSDYVTVRSGRSPRLAADSSPLAQTGLDSVVAGGDSQLTISASQGFSGHTAFAIQVSDGDDSGALSATLSVPVHVRATQNQPPTFTPTTVRVKPGGNPVSQNLALGVSDPEGADPSTFTYALGAAPDGITASLSGSTLSVSAAEGISRGQVGAIEVTVTDTDGNSVSGSVPVEVVDSTRPLVSVPATYQLHTRVGEKVTIDVARIATKPSPDSLLALEGPATTLGSAQVDTKGTEVSITPLSTETVTVTYRITDRLGDLSRAVQGTLTVTVDGGPPDAPTSVHAELVGKKKARVTFTPGKDKGSKIQGYRVYATTGEEMTAECPLRDDHVVCKVKGLELGRDYSFTVVARNADGESKHSLPSNPITTSDKPGQMVRPIVTPGDSELKVSWVPPESNGGYSIDHYELKINDKATGVPYDDTSANIPALNGRDYYVQVRAVNRAGKGPWSPPAWGRPRPSHVNPDQPRVSLNAQRAASGEVSVSVSWTVGSSGGSGWGNTTVNVNGDPITVPGGIRSWKGTLPASVNSVTVIVTVSNVEGDTATSSPQTRRVPPNGPPLTPDAPTITATGNSGQLLVSNVRVKPGRGYVADDLTVFWGTSGEECQQKARARDPNRHIHGTNFIWRGGSDTNGVLQRFFFCQISTSDEVSDSVVATGTPKDNNAGGDEKDWENVDIRTKREEIDGGFEIKIKHTKEIKGMCRYGCRLKVVDSATGTRIYTQSEVIVSENETPTLRAYWNQLPSDPKEYRIGLYITLSSGRDIIKYVDR</sequence>
<dbReference type="InterPro" id="IPR050713">
    <property type="entry name" value="RTP_Phos/Ushers"/>
</dbReference>
<proteinExistence type="predicted"/>
<dbReference type="Pfam" id="PF17963">
    <property type="entry name" value="Big_9"/>
    <property type="match status" value="6"/>
</dbReference>
<feature type="compositionally biased region" description="Polar residues" evidence="3">
    <location>
        <begin position="1523"/>
        <end position="1534"/>
    </location>
</feature>
<dbReference type="InterPro" id="IPR003961">
    <property type="entry name" value="FN3_dom"/>
</dbReference>
<organism evidence="5 6">
    <name type="scientific">Schaalia meyeri</name>
    <dbReference type="NCBI Taxonomy" id="52773"/>
    <lineage>
        <taxon>Bacteria</taxon>
        <taxon>Bacillati</taxon>
        <taxon>Actinomycetota</taxon>
        <taxon>Actinomycetes</taxon>
        <taxon>Actinomycetales</taxon>
        <taxon>Actinomycetaceae</taxon>
        <taxon>Schaalia</taxon>
    </lineage>
</organism>
<feature type="region of interest" description="Disordered" evidence="3">
    <location>
        <begin position="1702"/>
        <end position="1732"/>
    </location>
</feature>
<dbReference type="GO" id="GO:0000272">
    <property type="term" value="P:polysaccharide catabolic process"/>
    <property type="evidence" value="ECO:0007669"/>
    <property type="project" value="UniProtKB-KW"/>
</dbReference>
<keyword evidence="2" id="KW-0119">Carbohydrate metabolism</keyword>